<evidence type="ECO:0000313" key="2">
    <source>
        <dbReference type="Proteomes" id="UP000287224"/>
    </source>
</evidence>
<evidence type="ECO:0000313" key="1">
    <source>
        <dbReference type="EMBL" id="GCE04183.1"/>
    </source>
</evidence>
<sequence>MGNHQLIIVTRLLQAIAGMQNIDELLRWSANMLAQRLNLEVVQIWTFQDERFKRIPIELCTTACCQPDLPEQIVINAHVAEVARRLCNEHYTVTIPQVTEAVFSSQAARLLTKYNLNYWACCQLTNSIPIQAITGFQYPLTRFNPPTHTLVSFFTRQPPDPRLITTIGYIMEQVIGIALNRGLQLAEKQVLVQPPAGTGSKDALLMKLVPQRNRDSEANHGKHIQVITSRQVRRLYLSIDGRRNLANLAVLTQLHQHDFLLALRSLLTQKQIQLYEPDGHFVDGTAVLSVL</sequence>
<reference evidence="2" key="1">
    <citation type="submission" date="2018-12" db="EMBL/GenBank/DDBJ databases">
        <title>Tengunoibacter tsumagoiensis gen. nov., sp. nov., Dictyobacter kobayashii sp. nov., D. alpinus sp. nov., and D. joshuensis sp. nov. and description of Dictyobacteraceae fam. nov. within the order Ktedonobacterales isolated from Tengu-no-mugimeshi.</title>
        <authorList>
            <person name="Wang C.M."/>
            <person name="Zheng Y."/>
            <person name="Sakai Y."/>
            <person name="Toyoda A."/>
            <person name="Minakuchi Y."/>
            <person name="Abe K."/>
            <person name="Yokota A."/>
            <person name="Yabe S."/>
        </authorList>
    </citation>
    <scope>NUCLEOTIDE SEQUENCE [LARGE SCALE GENOMIC DNA]</scope>
    <source>
        <strain evidence="2">S-27</strain>
    </source>
</reference>
<dbReference type="AlphaFoldDB" id="A0A401ZBM5"/>
<proteinExistence type="predicted"/>
<dbReference type="Proteomes" id="UP000287224">
    <property type="component" value="Unassembled WGS sequence"/>
</dbReference>
<comment type="caution">
    <text evidence="1">The sequence shown here is derived from an EMBL/GenBank/DDBJ whole genome shotgun (WGS) entry which is preliminary data.</text>
</comment>
<gene>
    <name evidence="1" type="ORF">KDAU_15120</name>
</gene>
<dbReference type="SUPFAM" id="SSF55781">
    <property type="entry name" value="GAF domain-like"/>
    <property type="match status" value="1"/>
</dbReference>
<dbReference type="EMBL" id="BIFQ01000001">
    <property type="protein sequence ID" value="GCE04183.1"/>
    <property type="molecule type" value="Genomic_DNA"/>
</dbReference>
<name>A0A401ZBM5_9CHLR</name>
<organism evidence="1 2">
    <name type="scientific">Dictyobacter aurantiacus</name>
    <dbReference type="NCBI Taxonomy" id="1936993"/>
    <lineage>
        <taxon>Bacteria</taxon>
        <taxon>Bacillati</taxon>
        <taxon>Chloroflexota</taxon>
        <taxon>Ktedonobacteria</taxon>
        <taxon>Ktedonobacterales</taxon>
        <taxon>Dictyobacteraceae</taxon>
        <taxon>Dictyobacter</taxon>
    </lineage>
</organism>
<accession>A0A401ZBM5</accession>
<protein>
    <submittedName>
        <fullName evidence="1">Uncharacterized protein</fullName>
    </submittedName>
</protein>
<keyword evidence="2" id="KW-1185">Reference proteome</keyword>